<keyword evidence="2" id="KW-1185">Reference proteome</keyword>
<evidence type="ECO:0000313" key="1">
    <source>
        <dbReference type="EMBL" id="QTA88484.1"/>
    </source>
</evidence>
<dbReference type="Proteomes" id="UP000663722">
    <property type="component" value="Chromosome"/>
</dbReference>
<dbReference type="EMBL" id="CP061800">
    <property type="protein sequence ID" value="QTA88484.1"/>
    <property type="molecule type" value="Genomic_DNA"/>
</dbReference>
<protein>
    <submittedName>
        <fullName evidence="1">Uncharacterized protein</fullName>
    </submittedName>
</protein>
<accession>A0A975GP54</accession>
<dbReference type="KEGG" id="dmm:dnm_045310"/>
<proteinExistence type="predicted"/>
<evidence type="ECO:0000313" key="2">
    <source>
        <dbReference type="Proteomes" id="UP000663722"/>
    </source>
</evidence>
<dbReference type="AlphaFoldDB" id="A0A975GP54"/>
<gene>
    <name evidence="1" type="ORF">dnm_045310</name>
</gene>
<name>A0A975GP54_9BACT</name>
<organism evidence="1 2">
    <name type="scientific">Desulfonema magnum</name>
    <dbReference type="NCBI Taxonomy" id="45655"/>
    <lineage>
        <taxon>Bacteria</taxon>
        <taxon>Pseudomonadati</taxon>
        <taxon>Thermodesulfobacteriota</taxon>
        <taxon>Desulfobacteria</taxon>
        <taxon>Desulfobacterales</taxon>
        <taxon>Desulfococcaceae</taxon>
        <taxon>Desulfonema</taxon>
    </lineage>
</organism>
<reference evidence="1" key="1">
    <citation type="journal article" date="2021" name="Microb. Physiol.">
        <title>Proteogenomic Insights into the Physiology of Marine, Sulfate-Reducing, Filamentous Desulfonema limicola and Desulfonema magnum.</title>
        <authorList>
            <person name="Schnaars V."/>
            <person name="Wohlbrand L."/>
            <person name="Scheve S."/>
            <person name="Hinrichs C."/>
            <person name="Reinhardt R."/>
            <person name="Rabus R."/>
        </authorList>
    </citation>
    <scope>NUCLEOTIDE SEQUENCE</scope>
    <source>
        <strain evidence="1">4be13</strain>
    </source>
</reference>
<sequence>MYGKIFREIILRSRAKRENEIAKVFIIRIYQVDLRSVI</sequence>